<accession>A0A1J6IC31</accession>
<keyword evidence="4" id="KW-0804">Transcription</keyword>
<dbReference type="AlphaFoldDB" id="A0A1J6IC31"/>
<evidence type="ECO:0000256" key="5">
    <source>
        <dbReference type="ARBA" id="ARBA00023242"/>
    </source>
</evidence>
<proteinExistence type="predicted"/>
<feature type="domain" description="TF-B3" evidence="7">
    <location>
        <begin position="1"/>
        <end position="66"/>
    </location>
</feature>
<evidence type="ECO:0000313" key="9">
    <source>
        <dbReference type="Proteomes" id="UP000187609"/>
    </source>
</evidence>
<dbReference type="GO" id="GO:0003677">
    <property type="term" value="F:DNA binding"/>
    <property type="evidence" value="ECO:0007669"/>
    <property type="project" value="UniProtKB-KW"/>
</dbReference>
<dbReference type="SUPFAM" id="SSF101936">
    <property type="entry name" value="DNA-binding pseudobarrel domain"/>
    <property type="match status" value="2"/>
</dbReference>
<dbReference type="Gene3D" id="2.40.330.10">
    <property type="entry name" value="DNA-binding pseudobarrel domain"/>
    <property type="match status" value="2"/>
</dbReference>
<dbReference type="OMA" id="CEGEWPQ"/>
<name>A0A1J6IC31_NICAT</name>
<protein>
    <recommendedName>
        <fullName evidence="7">TF-B3 domain-containing protein</fullName>
    </recommendedName>
</protein>
<sequence length="263" mass="30606">MLAKTCLLGVAGNSWEAKIVKKKFKYFICEGEWPQFVVHQKLQLWDILLFLLVDKSKFHVLPYTQKCRINFREKRLAFEELSSSSEDEIGPSRKPEKAKVDDAIDISDSEEERIDTSSDDESKDGDNPSCSRHAKKPKREMMDGNELVNTEPFKRKTGSTAEEDEDEDGSNQEDGRIRKKNRWSVVNFNGEEPSYEMVVKKTHWTFMTIPMNFAKWTGIIDTKKMRLVNSGGKKWRANIVHIGARVRITRGWTDFRTHIGQWW</sequence>
<dbReference type="InterPro" id="IPR039218">
    <property type="entry name" value="REM_fam"/>
</dbReference>
<evidence type="ECO:0000256" key="4">
    <source>
        <dbReference type="ARBA" id="ARBA00023163"/>
    </source>
</evidence>
<evidence type="ECO:0000256" key="6">
    <source>
        <dbReference type="SAM" id="MobiDB-lite"/>
    </source>
</evidence>
<keyword evidence="9" id="KW-1185">Reference proteome</keyword>
<dbReference type="PANTHER" id="PTHR31674">
    <property type="entry name" value="B3 DOMAIN-CONTAINING PROTEIN REM-LIKE 3-RELATED"/>
    <property type="match status" value="1"/>
</dbReference>
<gene>
    <name evidence="8" type="ORF">A4A49_51210</name>
</gene>
<dbReference type="InterPro" id="IPR003340">
    <property type="entry name" value="B3_DNA-bd"/>
</dbReference>
<dbReference type="Proteomes" id="UP000187609">
    <property type="component" value="Unassembled WGS sequence"/>
</dbReference>
<organism evidence="8 9">
    <name type="scientific">Nicotiana attenuata</name>
    <name type="common">Coyote tobacco</name>
    <dbReference type="NCBI Taxonomy" id="49451"/>
    <lineage>
        <taxon>Eukaryota</taxon>
        <taxon>Viridiplantae</taxon>
        <taxon>Streptophyta</taxon>
        <taxon>Embryophyta</taxon>
        <taxon>Tracheophyta</taxon>
        <taxon>Spermatophyta</taxon>
        <taxon>Magnoliopsida</taxon>
        <taxon>eudicotyledons</taxon>
        <taxon>Gunneridae</taxon>
        <taxon>Pentapetalae</taxon>
        <taxon>asterids</taxon>
        <taxon>lamiids</taxon>
        <taxon>Solanales</taxon>
        <taxon>Solanaceae</taxon>
        <taxon>Nicotianoideae</taxon>
        <taxon>Nicotianeae</taxon>
        <taxon>Nicotiana</taxon>
    </lineage>
</organism>
<dbReference type="SMR" id="A0A1J6IC31"/>
<evidence type="ECO:0000259" key="7">
    <source>
        <dbReference type="PROSITE" id="PS50863"/>
    </source>
</evidence>
<comment type="subcellular location">
    <subcellularLocation>
        <location evidence="1">Nucleus</location>
    </subcellularLocation>
</comment>
<dbReference type="GO" id="GO:0005634">
    <property type="term" value="C:nucleus"/>
    <property type="evidence" value="ECO:0007669"/>
    <property type="project" value="UniProtKB-SubCell"/>
</dbReference>
<evidence type="ECO:0000256" key="1">
    <source>
        <dbReference type="ARBA" id="ARBA00004123"/>
    </source>
</evidence>
<keyword evidence="2" id="KW-0805">Transcription regulation</keyword>
<dbReference type="PROSITE" id="PS50863">
    <property type="entry name" value="B3"/>
    <property type="match status" value="1"/>
</dbReference>
<dbReference type="Gramene" id="OIT01980">
    <property type="protein sequence ID" value="OIT01980"/>
    <property type="gene ID" value="A4A49_51210"/>
</dbReference>
<reference evidence="8" key="1">
    <citation type="submission" date="2016-11" db="EMBL/GenBank/DDBJ databases">
        <title>The genome of Nicotiana attenuata.</title>
        <authorList>
            <person name="Xu S."/>
            <person name="Brockmoeller T."/>
            <person name="Gaquerel E."/>
            <person name="Navarro A."/>
            <person name="Kuhl H."/>
            <person name="Gase K."/>
            <person name="Ling Z."/>
            <person name="Zhou W."/>
            <person name="Kreitzer C."/>
            <person name="Stanke M."/>
            <person name="Tang H."/>
            <person name="Lyons E."/>
            <person name="Pandey P."/>
            <person name="Pandey S.P."/>
            <person name="Timmermann B."/>
            <person name="Baldwin I.T."/>
        </authorList>
    </citation>
    <scope>NUCLEOTIDE SEQUENCE [LARGE SCALE GENOMIC DNA]</scope>
    <source>
        <strain evidence="8">UT</strain>
    </source>
</reference>
<evidence type="ECO:0000313" key="8">
    <source>
        <dbReference type="EMBL" id="OIT01980.1"/>
    </source>
</evidence>
<feature type="region of interest" description="Disordered" evidence="6">
    <location>
        <begin position="82"/>
        <end position="178"/>
    </location>
</feature>
<dbReference type="EMBL" id="MJEQ01037188">
    <property type="protein sequence ID" value="OIT01980.1"/>
    <property type="molecule type" value="Genomic_DNA"/>
</dbReference>
<evidence type="ECO:0000256" key="3">
    <source>
        <dbReference type="ARBA" id="ARBA00023125"/>
    </source>
</evidence>
<evidence type="ECO:0000256" key="2">
    <source>
        <dbReference type="ARBA" id="ARBA00023015"/>
    </source>
</evidence>
<keyword evidence="5" id="KW-0539">Nucleus</keyword>
<feature type="compositionally biased region" description="Acidic residues" evidence="6">
    <location>
        <begin position="103"/>
        <end position="123"/>
    </location>
</feature>
<feature type="compositionally biased region" description="Basic and acidic residues" evidence="6">
    <location>
        <begin position="90"/>
        <end position="102"/>
    </location>
</feature>
<dbReference type="InterPro" id="IPR015300">
    <property type="entry name" value="DNA-bd_pseudobarrel_sf"/>
</dbReference>
<dbReference type="PANTHER" id="PTHR31674:SF25">
    <property type="entry name" value="B3 DOMAIN-CONTAINING TRANSCRIPTION FACTOR VRN1-LIKE"/>
    <property type="match status" value="1"/>
</dbReference>
<comment type="caution">
    <text evidence="8">The sequence shown here is derived from an EMBL/GenBank/DDBJ whole genome shotgun (WGS) entry which is preliminary data.</text>
</comment>
<feature type="compositionally biased region" description="Acidic residues" evidence="6">
    <location>
        <begin position="161"/>
        <end position="171"/>
    </location>
</feature>
<dbReference type="STRING" id="49451.A0A1J6IC31"/>
<keyword evidence="3" id="KW-0238">DNA-binding</keyword>